<dbReference type="InterPro" id="IPR013187">
    <property type="entry name" value="F-box-assoc_dom_typ3"/>
</dbReference>
<dbReference type="NCBIfam" id="TIGR01640">
    <property type="entry name" value="F_box_assoc_1"/>
    <property type="match status" value="1"/>
</dbReference>
<dbReference type="InterPro" id="IPR036047">
    <property type="entry name" value="F-box-like_dom_sf"/>
</dbReference>
<reference evidence="2" key="1">
    <citation type="submission" date="2023-04" db="EMBL/GenBank/DDBJ databases">
        <authorList>
            <person name="Vijverberg K."/>
            <person name="Xiong W."/>
            <person name="Schranz E."/>
        </authorList>
    </citation>
    <scope>NUCLEOTIDE SEQUENCE</scope>
</reference>
<gene>
    <name evidence="2" type="ORF">LSALG_LOCUS25051</name>
</gene>
<dbReference type="InterPro" id="IPR050796">
    <property type="entry name" value="SCF_F-box_component"/>
</dbReference>
<dbReference type="SMART" id="SM00256">
    <property type="entry name" value="FBOX"/>
    <property type="match status" value="1"/>
</dbReference>
<dbReference type="PANTHER" id="PTHR31672">
    <property type="entry name" value="BNACNNG10540D PROTEIN"/>
    <property type="match status" value="1"/>
</dbReference>
<name>A0AA35Z4P2_LACSI</name>
<dbReference type="SUPFAM" id="SSF81383">
    <property type="entry name" value="F-box domain"/>
    <property type="match status" value="1"/>
</dbReference>
<organism evidence="2 3">
    <name type="scientific">Lactuca saligna</name>
    <name type="common">Willowleaf lettuce</name>
    <dbReference type="NCBI Taxonomy" id="75948"/>
    <lineage>
        <taxon>Eukaryota</taxon>
        <taxon>Viridiplantae</taxon>
        <taxon>Streptophyta</taxon>
        <taxon>Embryophyta</taxon>
        <taxon>Tracheophyta</taxon>
        <taxon>Spermatophyta</taxon>
        <taxon>Magnoliopsida</taxon>
        <taxon>eudicotyledons</taxon>
        <taxon>Gunneridae</taxon>
        <taxon>Pentapetalae</taxon>
        <taxon>asterids</taxon>
        <taxon>campanulids</taxon>
        <taxon>Asterales</taxon>
        <taxon>Asteraceae</taxon>
        <taxon>Cichorioideae</taxon>
        <taxon>Cichorieae</taxon>
        <taxon>Lactucinae</taxon>
        <taxon>Lactuca</taxon>
    </lineage>
</organism>
<protein>
    <recommendedName>
        <fullName evidence="1">F-box domain-containing protein</fullName>
    </recommendedName>
</protein>
<keyword evidence="3" id="KW-1185">Reference proteome</keyword>
<dbReference type="EMBL" id="OX465081">
    <property type="protein sequence ID" value="CAI9285588.1"/>
    <property type="molecule type" value="Genomic_DNA"/>
</dbReference>
<dbReference type="Pfam" id="PF00646">
    <property type="entry name" value="F-box"/>
    <property type="match status" value="1"/>
</dbReference>
<dbReference type="Proteomes" id="UP001177003">
    <property type="component" value="Chromosome 5"/>
</dbReference>
<dbReference type="AlphaFoldDB" id="A0AA35Z4P2"/>
<proteinExistence type="predicted"/>
<evidence type="ECO:0000313" key="3">
    <source>
        <dbReference type="Proteomes" id="UP001177003"/>
    </source>
</evidence>
<accession>A0AA35Z4P2</accession>
<sequence>MSDYLCEELIVNILKRLPPKSLLRSRSLCKKLYSYICSPDFIHIHTFQSQQKLLFRHGSSYKNEEPDFYTFHGEDELPLCLERGYIGMTAVEFPFRRDFCIIGSCNGILCVFDYLEAKCISLWNPSIRRKLTLPDCPHRSFSRVHTGFGFDPITNDYKIVSIHNRSSFVYAMKTEVEPYFSQSNGIVDICYILTFDLSTHVFGTIALLDTSWETRELTTIQGSLAVISYCMDYREDDDESWIWMRRVDSWSLVFKLKTNQVQGRIYRVLQLTNNGDLLFNTFFVGFHVCKPNIGTRSRLVDFSAVSCMDDIVVCVESLQLLDMVTACEVKEKQNLVLDGLEFF</sequence>
<evidence type="ECO:0000259" key="1">
    <source>
        <dbReference type="SMART" id="SM00256"/>
    </source>
</evidence>
<dbReference type="InterPro" id="IPR001810">
    <property type="entry name" value="F-box_dom"/>
</dbReference>
<feature type="domain" description="F-box" evidence="1">
    <location>
        <begin position="5"/>
        <end position="45"/>
    </location>
</feature>
<evidence type="ECO:0000313" key="2">
    <source>
        <dbReference type="EMBL" id="CAI9285588.1"/>
    </source>
</evidence>
<dbReference type="InterPro" id="IPR017451">
    <property type="entry name" value="F-box-assoc_interact_dom"/>
</dbReference>
<dbReference type="Pfam" id="PF08268">
    <property type="entry name" value="FBA_3"/>
    <property type="match status" value="1"/>
</dbReference>
<dbReference type="PANTHER" id="PTHR31672:SF6">
    <property type="entry name" value="F-BOX DOMAIN-CONTAINING PROTEIN"/>
    <property type="match status" value="1"/>
</dbReference>